<proteinExistence type="predicted"/>
<keyword evidence="3" id="KW-1185">Reference proteome</keyword>
<keyword evidence="1" id="KW-1133">Transmembrane helix</keyword>
<evidence type="ECO:0008006" key="4">
    <source>
        <dbReference type="Google" id="ProtNLM"/>
    </source>
</evidence>
<keyword evidence="1" id="KW-0472">Membrane</keyword>
<dbReference type="RefSeq" id="WP_112745603.1">
    <property type="nucleotide sequence ID" value="NZ_QMFY01000001.1"/>
</dbReference>
<sequence>MSFRYLLVLGLIFYVLYKIGKFFFKAGAASQQLRQYERMQQQADAARKADKKRSRKIGEYVDYEEIK</sequence>
<evidence type="ECO:0000256" key="1">
    <source>
        <dbReference type="SAM" id="Phobius"/>
    </source>
</evidence>
<comment type="caution">
    <text evidence="2">The sequence shown here is derived from an EMBL/GenBank/DDBJ whole genome shotgun (WGS) entry which is preliminary data.</text>
</comment>
<keyword evidence="1" id="KW-0812">Transmembrane</keyword>
<organism evidence="2 3">
    <name type="scientific">Pseudochryseolinea flava</name>
    <dbReference type="NCBI Taxonomy" id="2059302"/>
    <lineage>
        <taxon>Bacteria</taxon>
        <taxon>Pseudomonadati</taxon>
        <taxon>Bacteroidota</taxon>
        <taxon>Cytophagia</taxon>
        <taxon>Cytophagales</taxon>
        <taxon>Fulvivirgaceae</taxon>
        <taxon>Pseudochryseolinea</taxon>
    </lineage>
</organism>
<name>A0A364YCF5_9BACT</name>
<dbReference type="AlphaFoldDB" id="A0A364YCF5"/>
<reference evidence="2 3" key="1">
    <citation type="submission" date="2018-06" db="EMBL/GenBank/DDBJ databases">
        <title>Chryseolinea flavus sp. nov., a member of the phylum Bacteroidetes isolated from soil.</title>
        <authorList>
            <person name="Li Y."/>
            <person name="Wang J."/>
        </authorList>
    </citation>
    <scope>NUCLEOTIDE SEQUENCE [LARGE SCALE GENOMIC DNA]</scope>
    <source>
        <strain evidence="2 3">SDU1-6</strain>
    </source>
</reference>
<evidence type="ECO:0000313" key="2">
    <source>
        <dbReference type="EMBL" id="RAW03388.1"/>
    </source>
</evidence>
<dbReference type="Proteomes" id="UP000251889">
    <property type="component" value="Unassembled WGS sequence"/>
</dbReference>
<protein>
    <recommendedName>
        <fullName evidence="4">DUF4834 domain-containing protein</fullName>
    </recommendedName>
</protein>
<feature type="transmembrane region" description="Helical" evidence="1">
    <location>
        <begin position="6"/>
        <end position="24"/>
    </location>
</feature>
<gene>
    <name evidence="2" type="ORF">DQQ10_04695</name>
</gene>
<evidence type="ECO:0000313" key="3">
    <source>
        <dbReference type="Proteomes" id="UP000251889"/>
    </source>
</evidence>
<accession>A0A364YCF5</accession>
<dbReference type="EMBL" id="QMFY01000001">
    <property type="protein sequence ID" value="RAW03388.1"/>
    <property type="molecule type" value="Genomic_DNA"/>
</dbReference>
<dbReference type="OrthoDB" id="840298at2"/>